<evidence type="ECO:0000256" key="10">
    <source>
        <dbReference type="PIRSR" id="PIRSR000445-1"/>
    </source>
</evidence>
<dbReference type="PROSITE" id="PS00747">
    <property type="entry name" value="GLUTR"/>
    <property type="match status" value="1"/>
</dbReference>
<organism evidence="18 19">
    <name type="scientific">Candidatus Muproteobacteria bacterium RBG_16_62_13</name>
    <dbReference type="NCBI Taxonomy" id="1817756"/>
    <lineage>
        <taxon>Bacteria</taxon>
        <taxon>Pseudomonadati</taxon>
        <taxon>Pseudomonadota</taxon>
        <taxon>Candidatus Muproteobacteria</taxon>
    </lineage>
</organism>
<comment type="similarity">
    <text evidence="2 9 14">Belongs to the glutamyl-tRNA reductase family.</text>
</comment>
<evidence type="ECO:0000256" key="12">
    <source>
        <dbReference type="PIRSR" id="PIRSR000445-3"/>
    </source>
</evidence>
<dbReference type="FunFam" id="3.30.460.30:FF:000001">
    <property type="entry name" value="Glutamyl-tRNA reductase"/>
    <property type="match status" value="1"/>
</dbReference>
<dbReference type="STRING" id="1817756.A2140_09755"/>
<comment type="domain">
    <text evidence="9">Possesses an unusual extended V-shaped dimeric structure with each monomer consisting of three distinct domains arranged along a curved 'spinal' alpha-helix. The N-terminal catalytic domain specifically recognizes the glutamate moiety of the substrate. The second domain is the NADPH-binding domain, and the third C-terminal domain is responsible for dimerization.</text>
</comment>
<evidence type="ECO:0000256" key="4">
    <source>
        <dbReference type="ARBA" id="ARBA00022857"/>
    </source>
</evidence>
<evidence type="ECO:0000256" key="3">
    <source>
        <dbReference type="ARBA" id="ARBA00012970"/>
    </source>
</evidence>
<comment type="catalytic activity">
    <reaction evidence="7 9 14">
        <text>(S)-4-amino-5-oxopentanoate + tRNA(Glu) + NADP(+) = L-glutamyl-tRNA(Glu) + NADPH + H(+)</text>
        <dbReference type="Rhea" id="RHEA:12344"/>
        <dbReference type="Rhea" id="RHEA-COMP:9663"/>
        <dbReference type="Rhea" id="RHEA-COMP:9680"/>
        <dbReference type="ChEBI" id="CHEBI:15378"/>
        <dbReference type="ChEBI" id="CHEBI:57501"/>
        <dbReference type="ChEBI" id="CHEBI:57783"/>
        <dbReference type="ChEBI" id="CHEBI:58349"/>
        <dbReference type="ChEBI" id="CHEBI:78442"/>
        <dbReference type="ChEBI" id="CHEBI:78520"/>
        <dbReference type="EC" id="1.2.1.70"/>
    </reaction>
</comment>
<evidence type="ECO:0000256" key="2">
    <source>
        <dbReference type="ARBA" id="ARBA00005916"/>
    </source>
</evidence>
<dbReference type="SUPFAM" id="SSF51735">
    <property type="entry name" value="NAD(P)-binding Rossmann-fold domains"/>
    <property type="match status" value="1"/>
</dbReference>
<dbReference type="InterPro" id="IPR036291">
    <property type="entry name" value="NAD(P)-bd_dom_sf"/>
</dbReference>
<comment type="function">
    <text evidence="9">Catalyzes the NADPH-dependent reduction of glutamyl-tRNA(Glu) to glutamate 1-semialdehyde (GSA).</text>
</comment>
<comment type="subunit">
    <text evidence="9">Homodimer.</text>
</comment>
<keyword evidence="4 9" id="KW-0521">NADP</keyword>
<evidence type="ECO:0000259" key="17">
    <source>
        <dbReference type="Pfam" id="PF05201"/>
    </source>
</evidence>
<feature type="binding site" evidence="9 12">
    <location>
        <begin position="187"/>
        <end position="192"/>
    </location>
    <ligand>
        <name>NADP(+)</name>
        <dbReference type="ChEBI" id="CHEBI:58349"/>
    </ligand>
</feature>
<dbReference type="GO" id="GO:0019353">
    <property type="term" value="P:protoporphyrinogen IX biosynthetic process from glutamate"/>
    <property type="evidence" value="ECO:0007669"/>
    <property type="project" value="TreeGrafter"/>
</dbReference>
<evidence type="ECO:0000256" key="9">
    <source>
        <dbReference type="HAMAP-Rule" id="MF_00087"/>
    </source>
</evidence>
<feature type="site" description="Important for activity" evidence="9 13">
    <location>
        <position position="97"/>
    </location>
</feature>
<evidence type="ECO:0000256" key="7">
    <source>
        <dbReference type="ARBA" id="ARBA00047464"/>
    </source>
</evidence>
<dbReference type="PIRSF" id="PIRSF000445">
    <property type="entry name" value="4pyrrol_synth_GluRdtase"/>
    <property type="match status" value="1"/>
</dbReference>
<dbReference type="GO" id="GO:0050661">
    <property type="term" value="F:NADP binding"/>
    <property type="evidence" value="ECO:0007669"/>
    <property type="project" value="InterPro"/>
</dbReference>
<dbReference type="CDD" id="cd05213">
    <property type="entry name" value="NAD_bind_Glutamyl_tRNA_reduct"/>
    <property type="match status" value="1"/>
</dbReference>
<evidence type="ECO:0000259" key="16">
    <source>
        <dbReference type="Pfam" id="PF01488"/>
    </source>
</evidence>
<dbReference type="InterPro" id="IPR018214">
    <property type="entry name" value="GluRdtase_CS"/>
</dbReference>
<comment type="miscellaneous">
    <text evidence="9">During catalysis, the active site Cys acts as a nucleophile attacking the alpha-carbonyl group of tRNA-bound glutamate with the formation of a thioester intermediate between enzyme and glutamate, and the concomitant release of tRNA(Glu). The thioester intermediate is finally reduced by direct hydride transfer from NADPH, to form the product GSA.</text>
</comment>
<feature type="domain" description="Glutamyl-tRNA reductase N-terminal" evidence="17">
    <location>
        <begin position="6"/>
        <end position="154"/>
    </location>
</feature>
<evidence type="ECO:0000256" key="11">
    <source>
        <dbReference type="PIRSR" id="PIRSR000445-2"/>
    </source>
</evidence>
<proteinExistence type="inferred from homology"/>
<comment type="pathway">
    <text evidence="1 9 14">Porphyrin-containing compound metabolism; protoporphyrin-IX biosynthesis; 5-aminolevulinate from L-glutamyl-tRNA(Glu): step 1/2.</text>
</comment>
<dbReference type="Pfam" id="PF05201">
    <property type="entry name" value="GlutR_N"/>
    <property type="match status" value="1"/>
</dbReference>
<evidence type="ECO:0000259" key="15">
    <source>
        <dbReference type="Pfam" id="PF00745"/>
    </source>
</evidence>
<feature type="binding site" evidence="9 11">
    <location>
        <position position="118"/>
    </location>
    <ligand>
        <name>substrate</name>
    </ligand>
</feature>
<evidence type="ECO:0000313" key="19">
    <source>
        <dbReference type="Proteomes" id="UP000178379"/>
    </source>
</evidence>
<dbReference type="EMBL" id="MFSQ01000126">
    <property type="protein sequence ID" value="OGI38269.1"/>
    <property type="molecule type" value="Genomic_DNA"/>
</dbReference>
<dbReference type="InterPro" id="IPR015895">
    <property type="entry name" value="4pyrrol_synth_GluRdtase_N"/>
</dbReference>
<evidence type="ECO:0000313" key="18">
    <source>
        <dbReference type="EMBL" id="OGI38269.1"/>
    </source>
</evidence>
<dbReference type="Pfam" id="PF01488">
    <property type="entry name" value="Shikimate_DH"/>
    <property type="match status" value="1"/>
</dbReference>
<evidence type="ECO:0000256" key="14">
    <source>
        <dbReference type="RuleBase" id="RU000584"/>
    </source>
</evidence>
<evidence type="ECO:0000256" key="5">
    <source>
        <dbReference type="ARBA" id="ARBA00023002"/>
    </source>
</evidence>
<dbReference type="InterPro" id="IPR036343">
    <property type="entry name" value="GluRdtase_N_sf"/>
</dbReference>
<evidence type="ECO:0000256" key="8">
    <source>
        <dbReference type="ARBA" id="ARBA00068659"/>
    </source>
</evidence>
<dbReference type="SUPFAM" id="SSF69075">
    <property type="entry name" value="Glutamyl tRNA-reductase dimerization domain"/>
    <property type="match status" value="1"/>
</dbReference>
<reference evidence="18 19" key="1">
    <citation type="journal article" date="2016" name="Nat. Commun.">
        <title>Thousands of microbial genomes shed light on interconnected biogeochemical processes in an aquifer system.</title>
        <authorList>
            <person name="Anantharaman K."/>
            <person name="Brown C.T."/>
            <person name="Hug L.A."/>
            <person name="Sharon I."/>
            <person name="Castelle C.J."/>
            <person name="Probst A.J."/>
            <person name="Thomas B.C."/>
            <person name="Singh A."/>
            <person name="Wilkins M.J."/>
            <person name="Karaoz U."/>
            <person name="Brodie E.L."/>
            <person name="Williams K.H."/>
            <person name="Hubbard S.S."/>
            <person name="Banfield J.F."/>
        </authorList>
    </citation>
    <scope>NUCLEOTIDE SEQUENCE [LARGE SCALE GENOMIC DNA]</scope>
</reference>
<dbReference type="Pfam" id="PF00745">
    <property type="entry name" value="GlutR_dimer"/>
    <property type="match status" value="1"/>
</dbReference>
<feature type="binding site" evidence="9 11">
    <location>
        <begin position="49"/>
        <end position="52"/>
    </location>
    <ligand>
        <name>substrate</name>
    </ligand>
</feature>
<keyword evidence="5 9" id="KW-0560">Oxidoreductase</keyword>
<dbReference type="GO" id="GO:0008883">
    <property type="term" value="F:glutamyl-tRNA reductase activity"/>
    <property type="evidence" value="ECO:0007669"/>
    <property type="project" value="UniProtKB-UniRule"/>
</dbReference>
<protein>
    <recommendedName>
        <fullName evidence="8 9">Glutamyl-tRNA reductase</fullName>
        <shortName evidence="9">GluTR</shortName>
        <ecNumber evidence="3 9">1.2.1.70</ecNumber>
    </recommendedName>
</protein>
<feature type="active site" description="Nucleophile" evidence="9 10">
    <location>
        <position position="50"/>
    </location>
</feature>
<dbReference type="Proteomes" id="UP000178379">
    <property type="component" value="Unassembled WGS sequence"/>
</dbReference>
<dbReference type="HAMAP" id="MF_00087">
    <property type="entry name" value="Glu_tRNA_reductase"/>
    <property type="match status" value="1"/>
</dbReference>
<accession>A0A1F6SZY1</accession>
<dbReference type="InterPro" id="IPR006151">
    <property type="entry name" value="Shikm_DH/Glu-tRNA_Rdtase"/>
</dbReference>
<evidence type="ECO:0000256" key="13">
    <source>
        <dbReference type="PIRSR" id="PIRSR000445-4"/>
    </source>
</evidence>
<dbReference type="InterPro" id="IPR000343">
    <property type="entry name" value="4pyrrol_synth_GluRdtase"/>
</dbReference>
<dbReference type="PANTHER" id="PTHR43013:SF1">
    <property type="entry name" value="GLUTAMYL-TRNA REDUCTASE"/>
    <property type="match status" value="1"/>
</dbReference>
<name>A0A1F6SZY1_9PROT</name>
<feature type="domain" description="Tetrapyrrole biosynthesis glutamyl-tRNA reductase dimerisation" evidence="15">
    <location>
        <begin position="318"/>
        <end position="415"/>
    </location>
</feature>
<evidence type="ECO:0000256" key="6">
    <source>
        <dbReference type="ARBA" id="ARBA00023244"/>
    </source>
</evidence>
<dbReference type="AlphaFoldDB" id="A0A1F6SZY1"/>
<gene>
    <name evidence="9" type="primary">hemA</name>
    <name evidence="18" type="ORF">A2140_09755</name>
</gene>
<dbReference type="Gene3D" id="3.40.50.720">
    <property type="entry name" value="NAD(P)-binding Rossmann-like Domain"/>
    <property type="match status" value="1"/>
</dbReference>
<keyword evidence="6 9" id="KW-0627">Porphyrin biosynthesis</keyword>
<dbReference type="FunFam" id="3.40.50.720:FF:000031">
    <property type="entry name" value="Glutamyl-tRNA reductase"/>
    <property type="match status" value="1"/>
</dbReference>
<dbReference type="InterPro" id="IPR036453">
    <property type="entry name" value="GluRdtase_dimer_dom_sf"/>
</dbReference>
<feature type="binding site" evidence="9 11">
    <location>
        <position position="107"/>
    </location>
    <ligand>
        <name>substrate</name>
    </ligand>
</feature>
<dbReference type="PANTHER" id="PTHR43013">
    <property type="entry name" value="GLUTAMYL-TRNA REDUCTASE"/>
    <property type="match status" value="1"/>
</dbReference>
<feature type="domain" description="Quinate/shikimate 5-dehydrogenase/glutamyl-tRNA reductase" evidence="16">
    <location>
        <begin position="170"/>
        <end position="304"/>
    </location>
</feature>
<dbReference type="SUPFAM" id="SSF69742">
    <property type="entry name" value="Glutamyl tRNA-reductase catalytic, N-terminal domain"/>
    <property type="match status" value="1"/>
</dbReference>
<evidence type="ECO:0000256" key="1">
    <source>
        <dbReference type="ARBA" id="ARBA00005059"/>
    </source>
</evidence>
<dbReference type="Gene3D" id="3.30.460.30">
    <property type="entry name" value="Glutamyl-tRNA reductase, N-terminal domain"/>
    <property type="match status" value="1"/>
</dbReference>
<sequence length="418" mass="46556">MHLLTVGLNHQTAPVAIRERAAFAPDRLTEALNDLRRQGAADEAAILSTCNRTELYCGLDPANDQRLVDWFCDYHHIARGEIEPHLYRHPDQEAVKHAFRVAAGLDSMMLGETQILGQMKDAFGAAHKAGATGKLLNRLFQQTFAVAKQVRTDTPIGASAVSVASAAVTLAKQIFSQLDEQTVMLVGAGDMIELCARHLREHRVKHMIVANRTIERAQVIAREFNAEAISLEELPARLPEADIVISSTASPLPILGKGTVERALKARRHRAMFMVDIAVPRDIEPEVGDLNDVYLYTIDDLQGVVQENRQSRIEAATEAERIIDTRVVDFMRWLKSLDAVPTIRHLRDSAEAMCELELERARARLKRGEDPQEVLEYLAHALTNKFTHAPSDALLKADHDADRALLEAARRLFNLGDE</sequence>
<feature type="binding site" evidence="9 11">
    <location>
        <begin position="112"/>
        <end position="114"/>
    </location>
    <ligand>
        <name>substrate</name>
    </ligand>
</feature>
<dbReference type="InterPro" id="IPR015896">
    <property type="entry name" value="4pyrrol_synth_GluRdtase_dimer"/>
</dbReference>
<dbReference type="UniPathway" id="UPA00251">
    <property type="reaction ID" value="UER00316"/>
</dbReference>
<comment type="caution">
    <text evidence="18">The sequence shown here is derived from an EMBL/GenBank/DDBJ whole genome shotgun (WGS) entry which is preliminary data.</text>
</comment>
<dbReference type="EC" id="1.2.1.70" evidence="3 9"/>
<dbReference type="NCBIfam" id="TIGR01035">
    <property type="entry name" value="hemA"/>
    <property type="match status" value="1"/>
</dbReference>